<dbReference type="STRING" id="50429.A0A2B4SM31"/>
<keyword evidence="7" id="KW-0539">Nucleus</keyword>
<accession>A0A2B4SM31</accession>
<reference evidence="10" key="1">
    <citation type="journal article" date="2017" name="bioRxiv">
        <title>Comparative analysis of the genomes of Stylophora pistillata and Acropora digitifera provides evidence for extensive differences between species of corals.</title>
        <authorList>
            <person name="Voolstra C.R."/>
            <person name="Li Y."/>
            <person name="Liew Y.J."/>
            <person name="Baumgarten S."/>
            <person name="Zoccola D."/>
            <person name="Flot J.-F."/>
            <person name="Tambutte S."/>
            <person name="Allemand D."/>
            <person name="Aranda M."/>
        </authorList>
    </citation>
    <scope>NUCLEOTIDE SEQUENCE [LARGE SCALE GENOMIC DNA]</scope>
</reference>
<comment type="subcellular location">
    <subcellularLocation>
        <location evidence="2">Nucleus</location>
    </subcellularLocation>
</comment>
<evidence type="ECO:0000256" key="6">
    <source>
        <dbReference type="ARBA" id="ARBA00022801"/>
    </source>
</evidence>
<dbReference type="PANTHER" id="PTHR22930">
    <property type="match status" value="1"/>
</dbReference>
<organism evidence="9 10">
    <name type="scientific">Stylophora pistillata</name>
    <name type="common">Smooth cauliflower coral</name>
    <dbReference type="NCBI Taxonomy" id="50429"/>
    <lineage>
        <taxon>Eukaryota</taxon>
        <taxon>Metazoa</taxon>
        <taxon>Cnidaria</taxon>
        <taxon>Anthozoa</taxon>
        <taxon>Hexacorallia</taxon>
        <taxon>Scleractinia</taxon>
        <taxon>Astrocoeniina</taxon>
        <taxon>Pocilloporidae</taxon>
        <taxon>Stylophora</taxon>
    </lineage>
</organism>
<gene>
    <name evidence="9" type="primary">harbi1</name>
    <name evidence="9" type="ORF">AWC38_SpisGene5761</name>
</gene>
<protein>
    <submittedName>
        <fullName evidence="9">Putative nuclease HARBI1</fullName>
    </submittedName>
</protein>
<dbReference type="PANTHER" id="PTHR22930:SF269">
    <property type="entry name" value="NUCLEASE HARBI1-LIKE PROTEIN"/>
    <property type="match status" value="1"/>
</dbReference>
<dbReference type="OrthoDB" id="5970828at2759"/>
<dbReference type="GO" id="GO:0004518">
    <property type="term" value="F:nuclease activity"/>
    <property type="evidence" value="ECO:0007669"/>
    <property type="project" value="UniProtKB-KW"/>
</dbReference>
<evidence type="ECO:0000256" key="1">
    <source>
        <dbReference type="ARBA" id="ARBA00001968"/>
    </source>
</evidence>
<dbReference type="AlphaFoldDB" id="A0A2B4SM31"/>
<dbReference type="GO" id="GO:0046872">
    <property type="term" value="F:metal ion binding"/>
    <property type="evidence" value="ECO:0007669"/>
    <property type="project" value="UniProtKB-KW"/>
</dbReference>
<keyword evidence="4" id="KW-0540">Nuclease</keyword>
<dbReference type="InterPro" id="IPR045249">
    <property type="entry name" value="HARBI1-like"/>
</dbReference>
<dbReference type="GO" id="GO:0016787">
    <property type="term" value="F:hydrolase activity"/>
    <property type="evidence" value="ECO:0007669"/>
    <property type="project" value="UniProtKB-KW"/>
</dbReference>
<sequence>MAEFSSAGNNAEEVLIANAIREEMAGLGLSTVCSIVNEVCQLLVDHLWSECVSSHMPKTQDDFKKKMLDMDEFWQFPCCWAAIDGCHIPIKCPPGGLEACKEYHNFKNFYSIILMGLVDSHYRFVWGSCGFPGNSHDAVIFRSTDLWNSIQEGFIPTIGKDVGEITVPPLIVGDSAFPLRSWLMKPFTNAVLTPQQRYFNYRLSRARMVTEAAYGQLKGRWRVLLRKSETSRDQVRITTLACIVLHNICIMQGDAISRKLDLSVDESGGKRDREELRKLLQMSDCPSLKDASYEAARVRDALCAKLWLEKQTGKVC</sequence>
<dbReference type="EMBL" id="LSMT01000065">
    <property type="protein sequence ID" value="PFX29465.1"/>
    <property type="molecule type" value="Genomic_DNA"/>
</dbReference>
<evidence type="ECO:0000313" key="9">
    <source>
        <dbReference type="EMBL" id="PFX29465.1"/>
    </source>
</evidence>
<dbReference type="Proteomes" id="UP000225706">
    <property type="component" value="Unassembled WGS sequence"/>
</dbReference>
<evidence type="ECO:0000256" key="3">
    <source>
        <dbReference type="ARBA" id="ARBA00006958"/>
    </source>
</evidence>
<evidence type="ECO:0000256" key="2">
    <source>
        <dbReference type="ARBA" id="ARBA00004123"/>
    </source>
</evidence>
<evidence type="ECO:0000256" key="4">
    <source>
        <dbReference type="ARBA" id="ARBA00022722"/>
    </source>
</evidence>
<dbReference type="Pfam" id="PF13359">
    <property type="entry name" value="DDE_Tnp_4"/>
    <property type="match status" value="1"/>
</dbReference>
<evidence type="ECO:0000259" key="8">
    <source>
        <dbReference type="Pfam" id="PF13359"/>
    </source>
</evidence>
<keyword evidence="6" id="KW-0378">Hydrolase</keyword>
<evidence type="ECO:0000256" key="5">
    <source>
        <dbReference type="ARBA" id="ARBA00022723"/>
    </source>
</evidence>
<evidence type="ECO:0000256" key="7">
    <source>
        <dbReference type="ARBA" id="ARBA00023242"/>
    </source>
</evidence>
<dbReference type="GO" id="GO:0005634">
    <property type="term" value="C:nucleus"/>
    <property type="evidence" value="ECO:0007669"/>
    <property type="project" value="UniProtKB-SubCell"/>
</dbReference>
<comment type="caution">
    <text evidence="9">The sequence shown here is derived from an EMBL/GenBank/DDBJ whole genome shotgun (WGS) entry which is preliminary data.</text>
</comment>
<keyword evidence="5" id="KW-0479">Metal-binding</keyword>
<keyword evidence="10" id="KW-1185">Reference proteome</keyword>
<comment type="similarity">
    <text evidence="3">Belongs to the HARBI1 family.</text>
</comment>
<comment type="cofactor">
    <cofactor evidence="1">
        <name>a divalent metal cation</name>
        <dbReference type="ChEBI" id="CHEBI:60240"/>
    </cofactor>
</comment>
<dbReference type="InterPro" id="IPR027806">
    <property type="entry name" value="HARBI1_dom"/>
</dbReference>
<evidence type="ECO:0000313" key="10">
    <source>
        <dbReference type="Proteomes" id="UP000225706"/>
    </source>
</evidence>
<feature type="domain" description="DDE Tnp4" evidence="8">
    <location>
        <begin position="83"/>
        <end position="247"/>
    </location>
</feature>
<proteinExistence type="inferred from homology"/>
<name>A0A2B4SM31_STYPI</name>